<reference evidence="1 2" key="1">
    <citation type="submission" date="2014-08" db="EMBL/GenBank/DDBJ databases">
        <title>Porphyromonas canoris strain:OH2762 Genome sequencing.</title>
        <authorList>
            <person name="Wallis C."/>
            <person name="Deusch O."/>
            <person name="O'Flynn C."/>
            <person name="Davis I."/>
            <person name="Jospin G."/>
            <person name="Darling A.E."/>
            <person name="Coil D.A."/>
            <person name="Alexiev A."/>
            <person name="Horsfall A."/>
            <person name="Kirkwood N."/>
            <person name="Harris S."/>
            <person name="Eisen J.A."/>
        </authorList>
    </citation>
    <scope>NUCLEOTIDE SEQUENCE [LARGE SCALE GENOMIC DNA]</scope>
    <source>
        <strain evidence="2">COT-108 OH2762</strain>
    </source>
</reference>
<evidence type="ECO:0000313" key="1">
    <source>
        <dbReference type="EMBL" id="KGN93124.1"/>
    </source>
</evidence>
<keyword evidence="2" id="KW-1185">Reference proteome</keyword>
<comment type="caution">
    <text evidence="1">The sequence shown here is derived from an EMBL/GenBank/DDBJ whole genome shotgun (WGS) entry which is preliminary data.</text>
</comment>
<name>A0ABR4XM82_9PORP</name>
<evidence type="ECO:0000313" key="2">
    <source>
        <dbReference type="Proteomes" id="UP000030101"/>
    </source>
</evidence>
<dbReference type="Proteomes" id="UP000030101">
    <property type="component" value="Unassembled WGS sequence"/>
</dbReference>
<sequence>MLYFFIAVVAIIFFVAIVKVASGNSTSPQPTASALTEEQQRWIQKVKSIFEENRTVSFLDIFVECGMPKEIAHSKNAEAVKQAFPFDKDETGHNGYDIFTSYQWAVAQRYDLQHDKLDPIDASQHGLNLRKGEVAYHVIYGVELHEEKTTHYNIAYSGVRWESGLLHAGSISFIGNEITSFSPMDIGRLFISNERILFVGMQNNVTASIPIESVLYYNLYQDGVLIHIPNRKPLLLKFDTGYKPEILHVEDGLNEFVSVLDRIISGTENQKLSE</sequence>
<dbReference type="EMBL" id="JQZV01000005">
    <property type="protein sequence ID" value="KGN93124.1"/>
    <property type="molecule type" value="Genomic_DNA"/>
</dbReference>
<protein>
    <submittedName>
        <fullName evidence="1">Uncharacterized protein</fullName>
    </submittedName>
</protein>
<dbReference type="RefSeq" id="WP_036789295.1">
    <property type="nucleotide sequence ID" value="NZ_JQZV01000005.1"/>
</dbReference>
<proteinExistence type="predicted"/>
<organism evidence="1 2">
    <name type="scientific">Porphyromonas canoris</name>
    <dbReference type="NCBI Taxonomy" id="36875"/>
    <lineage>
        <taxon>Bacteria</taxon>
        <taxon>Pseudomonadati</taxon>
        <taxon>Bacteroidota</taxon>
        <taxon>Bacteroidia</taxon>
        <taxon>Bacteroidales</taxon>
        <taxon>Porphyromonadaceae</taxon>
        <taxon>Porphyromonas</taxon>
    </lineage>
</organism>
<gene>
    <name evidence="1" type="ORF">HQ43_02790</name>
</gene>
<accession>A0ABR4XM82</accession>